<keyword evidence="5" id="KW-0808">Transferase</keyword>
<dbReference type="CDD" id="cd02440">
    <property type="entry name" value="AdoMet_MTases"/>
    <property type="match status" value="1"/>
</dbReference>
<sequence length="239" mass="25454">MRLDSALVARGLARSRKHAVELIAAGGVRVNGRAARKASDDIGPDDRIDAASDHYVSRAAHKLLGALDASGTEVRGRALDAGASTGGFTQVLLERGCDVVYAVDVGHDQLAGSVRDDPRVVVRERLNLRDLTLEHLDDEPVDVVVADVSFISLKLLMPALLGVLRPDGVALLMVKPQFEVGRAGLDDHGIVVDPALQVAAVDGVVASAEALGFTCDWRGESPLPGTTGNREFFVRLRRR</sequence>
<keyword evidence="6" id="KW-1185">Reference proteome</keyword>
<dbReference type="Pfam" id="PF01728">
    <property type="entry name" value="FtsJ"/>
    <property type="match status" value="1"/>
</dbReference>
<evidence type="ECO:0000313" key="6">
    <source>
        <dbReference type="Proteomes" id="UP000291933"/>
    </source>
</evidence>
<name>A0A4V2JT85_PROTD</name>
<dbReference type="GO" id="GO:0008168">
    <property type="term" value="F:methyltransferase activity"/>
    <property type="evidence" value="ECO:0007669"/>
    <property type="project" value="UniProtKB-KW"/>
</dbReference>
<dbReference type="EMBL" id="SDMR01000006">
    <property type="protein sequence ID" value="TBT95241.1"/>
    <property type="molecule type" value="Genomic_DNA"/>
</dbReference>
<evidence type="ECO:0000259" key="4">
    <source>
        <dbReference type="SMART" id="SM00363"/>
    </source>
</evidence>
<gene>
    <name evidence="5" type="ORF">ET996_06935</name>
</gene>
<evidence type="ECO:0000256" key="2">
    <source>
        <dbReference type="ARBA" id="ARBA00029460"/>
    </source>
</evidence>
<dbReference type="Gene3D" id="3.40.50.150">
    <property type="entry name" value="Vaccinia Virus protein VP39"/>
    <property type="match status" value="1"/>
</dbReference>
<dbReference type="CDD" id="cd00165">
    <property type="entry name" value="S4"/>
    <property type="match status" value="1"/>
</dbReference>
<accession>A0A4V2JT85</accession>
<evidence type="ECO:0000256" key="3">
    <source>
        <dbReference type="PROSITE-ProRule" id="PRU00182"/>
    </source>
</evidence>
<dbReference type="InterPro" id="IPR029063">
    <property type="entry name" value="SAM-dependent_MTases_sf"/>
</dbReference>
<organism evidence="5 6">
    <name type="scientific">Propioniciclava tarda</name>
    <dbReference type="NCBI Taxonomy" id="433330"/>
    <lineage>
        <taxon>Bacteria</taxon>
        <taxon>Bacillati</taxon>
        <taxon>Actinomycetota</taxon>
        <taxon>Actinomycetes</taxon>
        <taxon>Propionibacteriales</taxon>
        <taxon>Propionibacteriaceae</taxon>
        <taxon>Propioniciclava</taxon>
    </lineage>
</organism>
<dbReference type="InterPro" id="IPR036986">
    <property type="entry name" value="S4_RNA-bd_sf"/>
</dbReference>
<protein>
    <submittedName>
        <fullName evidence="5">TlyA family RNA methyltransferase</fullName>
    </submittedName>
</protein>
<keyword evidence="1 3" id="KW-0694">RNA-binding</keyword>
<dbReference type="InterPro" id="IPR047048">
    <property type="entry name" value="TlyA"/>
</dbReference>
<dbReference type="PIRSF" id="PIRSF005578">
    <property type="entry name" value="TlyA"/>
    <property type="match status" value="1"/>
</dbReference>
<dbReference type="Proteomes" id="UP000291933">
    <property type="component" value="Unassembled WGS sequence"/>
</dbReference>
<evidence type="ECO:0000256" key="1">
    <source>
        <dbReference type="ARBA" id="ARBA00022884"/>
    </source>
</evidence>
<dbReference type="InterPro" id="IPR004538">
    <property type="entry name" value="Hemolysin_A/TlyA"/>
</dbReference>
<dbReference type="GO" id="GO:0003723">
    <property type="term" value="F:RNA binding"/>
    <property type="evidence" value="ECO:0007669"/>
    <property type="project" value="UniProtKB-KW"/>
</dbReference>
<dbReference type="SUPFAM" id="SSF53335">
    <property type="entry name" value="S-adenosyl-L-methionine-dependent methyltransferases"/>
    <property type="match status" value="1"/>
</dbReference>
<dbReference type="SMART" id="SM00363">
    <property type="entry name" value="S4"/>
    <property type="match status" value="1"/>
</dbReference>
<dbReference type="OrthoDB" id="9784736at2"/>
<comment type="caution">
    <text evidence="5">The sequence shown here is derived from an EMBL/GenBank/DDBJ whole genome shotgun (WGS) entry which is preliminary data.</text>
</comment>
<dbReference type="AlphaFoldDB" id="A0A4V2JT85"/>
<comment type="similarity">
    <text evidence="2">Belongs to the TlyA family.</text>
</comment>
<keyword evidence="5" id="KW-0489">Methyltransferase</keyword>
<dbReference type="Gene3D" id="3.10.290.10">
    <property type="entry name" value="RNA-binding S4 domain"/>
    <property type="match status" value="1"/>
</dbReference>
<proteinExistence type="inferred from homology"/>
<dbReference type="Pfam" id="PF01479">
    <property type="entry name" value="S4"/>
    <property type="match status" value="1"/>
</dbReference>
<dbReference type="InterPro" id="IPR002877">
    <property type="entry name" value="RNA_MeTrfase_FtsJ_dom"/>
</dbReference>
<dbReference type="InterPro" id="IPR002942">
    <property type="entry name" value="S4_RNA-bd"/>
</dbReference>
<dbReference type="RefSeq" id="WP_131171828.1">
    <property type="nucleotide sequence ID" value="NZ_FXTL01000005.1"/>
</dbReference>
<dbReference type="SUPFAM" id="SSF55174">
    <property type="entry name" value="Alpha-L RNA-binding motif"/>
    <property type="match status" value="1"/>
</dbReference>
<dbReference type="GO" id="GO:0032259">
    <property type="term" value="P:methylation"/>
    <property type="evidence" value="ECO:0007669"/>
    <property type="project" value="UniProtKB-KW"/>
</dbReference>
<dbReference type="PROSITE" id="PS50889">
    <property type="entry name" value="S4"/>
    <property type="match status" value="1"/>
</dbReference>
<dbReference type="PANTHER" id="PTHR32319">
    <property type="entry name" value="BACTERIAL HEMOLYSIN-LIKE PROTEIN"/>
    <property type="match status" value="1"/>
</dbReference>
<reference evidence="5 6" key="1">
    <citation type="submission" date="2019-01" db="EMBL/GenBank/DDBJ databases">
        <title>Lactibacter flavus gen. nov., sp. nov., a novel bacterium of the family Propionibacteriaceae isolated from raw milk and dairy products.</title>
        <authorList>
            <person name="Huptas C."/>
            <person name="Wenning M."/>
            <person name="Breitenwieser F."/>
            <person name="Doll E."/>
            <person name="Von Neubeck M."/>
            <person name="Busse H.-J."/>
            <person name="Scherer S."/>
        </authorList>
    </citation>
    <scope>NUCLEOTIDE SEQUENCE [LARGE SCALE GENOMIC DNA]</scope>
    <source>
        <strain evidence="5 6">DSM 22130</strain>
    </source>
</reference>
<dbReference type="PANTHER" id="PTHR32319:SF0">
    <property type="entry name" value="BACTERIAL HEMOLYSIN-LIKE PROTEIN"/>
    <property type="match status" value="1"/>
</dbReference>
<evidence type="ECO:0000313" key="5">
    <source>
        <dbReference type="EMBL" id="TBT95241.1"/>
    </source>
</evidence>
<feature type="domain" description="RNA-binding S4" evidence="4">
    <location>
        <begin position="1"/>
        <end position="64"/>
    </location>
</feature>